<dbReference type="GO" id="GO:0016603">
    <property type="term" value="F:glutaminyl-peptide cyclotransferase activity"/>
    <property type="evidence" value="ECO:0007669"/>
    <property type="project" value="InterPro"/>
</dbReference>
<reference evidence="2 3" key="1">
    <citation type="journal article" date="2021" name="Hortic Res">
        <title>Chromosome-scale assembly of the Dendrobium chrysotoxum genome enhances the understanding of orchid evolution.</title>
        <authorList>
            <person name="Zhang Y."/>
            <person name="Zhang G.Q."/>
            <person name="Zhang D."/>
            <person name="Liu X.D."/>
            <person name="Xu X.Y."/>
            <person name="Sun W.H."/>
            <person name="Yu X."/>
            <person name="Zhu X."/>
            <person name="Wang Z.W."/>
            <person name="Zhao X."/>
            <person name="Zhong W.Y."/>
            <person name="Chen H."/>
            <person name="Yin W.L."/>
            <person name="Huang T."/>
            <person name="Niu S.C."/>
            <person name="Liu Z.J."/>
        </authorList>
    </citation>
    <scope>NUCLEOTIDE SEQUENCE [LARGE SCALE GENOMIC DNA]</scope>
    <source>
        <strain evidence="2">Lindl</strain>
    </source>
</reference>
<feature type="region of interest" description="Disordered" evidence="1">
    <location>
        <begin position="1"/>
        <end position="31"/>
    </location>
</feature>
<sequence>MAVGFRRKGQSKRANSKLSSSMVSPSSSTRSKPIAFSRLRGFTGRSGSLPSVLVLLFLGFSVFVTWKLAFSQGTIPHFYSFDVVNEFPHDREAFTQGLLYDGNGTLFESTGIYGKSTVRKVDLQSGKVELSYSMSKSFFGEGLTLFGDRFAHPMNDGWGLATDGKVIFGSDGSSTLYLLDPVTWKAMKKTTVKYNDHEISLLNELEYVNGEVLANVWQTDCIARISPDSGSVLSWILLHELRQNLLKLGHTRIDVLNGIAWDEKNKRLFVTGKLWPKLYEIRLRPVTPPFNACQILVGRRFEEGANIKECVLY</sequence>
<dbReference type="Pfam" id="PF05096">
    <property type="entry name" value="Glu_cyclase_2"/>
    <property type="match status" value="1"/>
</dbReference>
<organism evidence="2 3">
    <name type="scientific">Dendrobium chrysotoxum</name>
    <name type="common">Orchid</name>
    <dbReference type="NCBI Taxonomy" id="161865"/>
    <lineage>
        <taxon>Eukaryota</taxon>
        <taxon>Viridiplantae</taxon>
        <taxon>Streptophyta</taxon>
        <taxon>Embryophyta</taxon>
        <taxon>Tracheophyta</taxon>
        <taxon>Spermatophyta</taxon>
        <taxon>Magnoliopsida</taxon>
        <taxon>Liliopsida</taxon>
        <taxon>Asparagales</taxon>
        <taxon>Orchidaceae</taxon>
        <taxon>Epidendroideae</taxon>
        <taxon>Malaxideae</taxon>
        <taxon>Dendrobiinae</taxon>
        <taxon>Dendrobium</taxon>
    </lineage>
</organism>
<name>A0AAV7HT94_DENCH</name>
<gene>
    <name evidence="2" type="ORF">IEQ34_000742</name>
</gene>
<dbReference type="SUPFAM" id="SSF63829">
    <property type="entry name" value="Calcium-dependent phosphotriesterase"/>
    <property type="match status" value="1"/>
</dbReference>
<dbReference type="InterPro" id="IPR007788">
    <property type="entry name" value="QCT"/>
</dbReference>
<dbReference type="EMBL" id="JAGFBR010000001">
    <property type="protein sequence ID" value="KAH0471019.1"/>
    <property type="molecule type" value="Genomic_DNA"/>
</dbReference>
<feature type="compositionally biased region" description="Low complexity" evidence="1">
    <location>
        <begin position="16"/>
        <end position="31"/>
    </location>
</feature>
<comment type="caution">
    <text evidence="2">The sequence shown here is derived from an EMBL/GenBank/DDBJ whole genome shotgun (WGS) entry which is preliminary data.</text>
</comment>
<dbReference type="Proteomes" id="UP000775213">
    <property type="component" value="Unassembled WGS sequence"/>
</dbReference>
<evidence type="ECO:0000313" key="3">
    <source>
        <dbReference type="Proteomes" id="UP000775213"/>
    </source>
</evidence>
<proteinExistence type="predicted"/>
<keyword evidence="3" id="KW-1185">Reference proteome</keyword>
<dbReference type="AlphaFoldDB" id="A0AAV7HT94"/>
<evidence type="ECO:0008006" key="4">
    <source>
        <dbReference type="Google" id="ProtNLM"/>
    </source>
</evidence>
<dbReference type="PANTHER" id="PTHR31270:SF1">
    <property type="entry name" value="GLUTAMINYL-PEPTIDE CYCLOTRANSFERASE"/>
    <property type="match status" value="1"/>
</dbReference>
<protein>
    <recommendedName>
        <fullName evidence="4">Glutaminyl-peptide cyclotransferase</fullName>
    </recommendedName>
</protein>
<evidence type="ECO:0000313" key="2">
    <source>
        <dbReference type="EMBL" id="KAH0471019.1"/>
    </source>
</evidence>
<feature type="compositionally biased region" description="Basic residues" evidence="1">
    <location>
        <begin position="1"/>
        <end position="15"/>
    </location>
</feature>
<dbReference type="PANTHER" id="PTHR31270">
    <property type="entry name" value="GLUTAMINYL-PEPTIDE CYCLOTRANSFERASE"/>
    <property type="match status" value="1"/>
</dbReference>
<evidence type="ECO:0000256" key="1">
    <source>
        <dbReference type="SAM" id="MobiDB-lite"/>
    </source>
</evidence>
<accession>A0AAV7HT94</accession>